<evidence type="ECO:0000256" key="1">
    <source>
        <dbReference type="SAM" id="MobiDB-lite"/>
    </source>
</evidence>
<reference evidence="3 4" key="1">
    <citation type="submission" date="2016-10" db="EMBL/GenBank/DDBJ databases">
        <authorList>
            <person name="de Groot N.N."/>
        </authorList>
    </citation>
    <scope>NUCLEOTIDE SEQUENCE [LARGE SCALE GENOMIC DNA]</scope>
    <source>
        <strain evidence="3 4">HLD2</strain>
    </source>
</reference>
<protein>
    <recommendedName>
        <fullName evidence="5">Lipoprotein</fullName>
    </recommendedName>
</protein>
<proteinExistence type="predicted"/>
<evidence type="ECO:0000313" key="4">
    <source>
        <dbReference type="Proteomes" id="UP000199648"/>
    </source>
</evidence>
<dbReference type="EMBL" id="FMWD01000006">
    <property type="protein sequence ID" value="SCZ62287.1"/>
    <property type="molecule type" value="Genomic_DNA"/>
</dbReference>
<evidence type="ECO:0008006" key="5">
    <source>
        <dbReference type="Google" id="ProtNLM"/>
    </source>
</evidence>
<organism evidence="3 4">
    <name type="scientific">Thiohalomonas denitrificans</name>
    <dbReference type="NCBI Taxonomy" id="415747"/>
    <lineage>
        <taxon>Bacteria</taxon>
        <taxon>Pseudomonadati</taxon>
        <taxon>Pseudomonadota</taxon>
        <taxon>Gammaproteobacteria</taxon>
        <taxon>Thiohalomonadales</taxon>
        <taxon>Thiohalomonadaceae</taxon>
        <taxon>Thiohalomonas</taxon>
    </lineage>
</organism>
<gene>
    <name evidence="3" type="ORF">SAMN03097708_02292</name>
</gene>
<feature type="signal peptide" evidence="2">
    <location>
        <begin position="1"/>
        <end position="19"/>
    </location>
</feature>
<feature type="chain" id="PRO_5011483216" description="Lipoprotein" evidence="2">
    <location>
        <begin position="20"/>
        <end position="337"/>
    </location>
</feature>
<name>A0A1G5QKK5_9GAMM</name>
<dbReference type="AlphaFoldDB" id="A0A1G5QKK5"/>
<dbReference type="Proteomes" id="UP000199648">
    <property type="component" value="Unassembled WGS sequence"/>
</dbReference>
<keyword evidence="2" id="KW-0732">Signal</keyword>
<accession>A0A1G5QKK5</accession>
<evidence type="ECO:0000256" key="2">
    <source>
        <dbReference type="SAM" id="SignalP"/>
    </source>
</evidence>
<feature type="region of interest" description="Disordered" evidence="1">
    <location>
        <begin position="55"/>
        <end position="75"/>
    </location>
</feature>
<sequence length="337" mass="34582">MQKKSYLMLFPLLLLGLHGCGGGSSGGDDTDMDSGGGTDATAKVTDDNALAAAQEATRGAGGAGSAGDELSSATDELASISGDAEEKIARTSVVSADCPGGGTLEATALNNTSGSSTIEYVATNCDTGGSEPFNGVMVLTVGEWDEFPNGGIESLIETDNGAFTGNGCSFEGAFGWRIYTEMPDTLPDGDYLFVFEYGTTSDHGFSVECDTGADFSLNADASVRNSFSYTVSGSTYSNYSNTVTVGGSFESPDGEGTLLLSAEDLSYPVDENNESLYGDSGEVCPDGGSITVTGADNTEVAVYFGDDAPDPHEVQVIGPDGYTAEFQTCNDFLTATP</sequence>
<keyword evidence="4" id="KW-1185">Reference proteome</keyword>
<dbReference type="STRING" id="415747.SAMN03097708_02292"/>
<evidence type="ECO:0000313" key="3">
    <source>
        <dbReference type="EMBL" id="SCZ62287.1"/>
    </source>
</evidence>